<dbReference type="InterPro" id="IPR002641">
    <property type="entry name" value="PNPLA_dom"/>
</dbReference>
<dbReference type="Gene3D" id="3.40.1090.10">
    <property type="entry name" value="Cytosolic phospholipase A2 catalytic domain"/>
    <property type="match status" value="1"/>
</dbReference>
<evidence type="ECO:0000313" key="5">
    <source>
        <dbReference type="RefSeq" id="XP_035659126.1"/>
    </source>
</evidence>
<dbReference type="Proteomes" id="UP000001554">
    <property type="component" value="Chromosome 17"/>
</dbReference>
<dbReference type="SUPFAM" id="SSF52151">
    <property type="entry name" value="FabD/lysophospholipase-like"/>
    <property type="match status" value="1"/>
</dbReference>
<dbReference type="RefSeq" id="XP_035659126.1">
    <property type="nucleotide sequence ID" value="XM_035803233.1"/>
</dbReference>
<dbReference type="Pfam" id="PF01734">
    <property type="entry name" value="Patatin"/>
    <property type="match status" value="1"/>
</dbReference>
<dbReference type="InterPro" id="IPR016035">
    <property type="entry name" value="Acyl_Trfase/lysoPLipase"/>
</dbReference>
<keyword evidence="2" id="KW-0442">Lipid degradation</keyword>
<evidence type="ECO:0000313" key="4">
    <source>
        <dbReference type="Proteomes" id="UP000001554"/>
    </source>
</evidence>
<feature type="active site" description="Nucleophile" evidence="2">
    <location>
        <position position="81"/>
    </location>
</feature>
<feature type="active site" description="Proton acceptor" evidence="2">
    <location>
        <position position="251"/>
    </location>
</feature>
<sequence>MAEQTEQTLTRTEQFWQWWNSGVPKVDLPKKYGLQYSEKEFAYENLVLKGGGAKGIAYIGACQALKEAGILPNIKRFAGTSAGAITATLLAIGMSPEQMLQELSEKNLMDLKDPPRGWWRSMNKLPHVRGVPSWLTVDMVSMASAAFKERGMFEGKDFYDWFGDVLERNLRELHPDKRGMNKDITFDKLHRVTGKELCIVAYNMVLGSEAYFHVKTTPMIKIRDAVRMSMSIPVAFQPFEGYGFPKFTFIDGGLVANYPLWAFDGWYLSDKEEHTFKKMLSMQDEAKISRMFHPEHRKKERFDTRNDKTLGILMFSRKDPELYQEQFEERLRKLVKAQPDFEKEQPQTELYKKYKKKMSEQDDVGERAKQMLKKLVGEHIKGLYECIEDDNVEGAREHLAQIFTEKNLDIVNVRSPEEAMEMMDGLLMDEDGNLTTEMLKKIEDNVGPLQLAKGKYLKPRLVSEPRDYFDTILKFVGNNSGIEV</sequence>
<gene>
    <name evidence="5" type="primary">LOC118404205</name>
</gene>
<evidence type="ECO:0000256" key="2">
    <source>
        <dbReference type="PROSITE-ProRule" id="PRU01161"/>
    </source>
</evidence>
<dbReference type="AlphaFoldDB" id="A0A9J7HGC0"/>
<keyword evidence="1 2" id="KW-0443">Lipid metabolism</keyword>
<protein>
    <submittedName>
        <fullName evidence="5">Uncharacterized protein LOC118404205</fullName>
    </submittedName>
</protein>
<dbReference type="CDD" id="cd07207">
    <property type="entry name" value="Pat_ExoU_VipD_like"/>
    <property type="match status" value="1"/>
</dbReference>
<dbReference type="GO" id="GO:0016787">
    <property type="term" value="F:hydrolase activity"/>
    <property type="evidence" value="ECO:0007669"/>
    <property type="project" value="UniProtKB-UniRule"/>
</dbReference>
<dbReference type="PROSITE" id="PS51635">
    <property type="entry name" value="PNPLA"/>
    <property type="match status" value="1"/>
</dbReference>
<organism evidence="4 5">
    <name type="scientific">Branchiostoma floridae</name>
    <name type="common">Florida lancelet</name>
    <name type="synonym">Amphioxus</name>
    <dbReference type="NCBI Taxonomy" id="7739"/>
    <lineage>
        <taxon>Eukaryota</taxon>
        <taxon>Metazoa</taxon>
        <taxon>Chordata</taxon>
        <taxon>Cephalochordata</taxon>
        <taxon>Leptocardii</taxon>
        <taxon>Amphioxiformes</taxon>
        <taxon>Branchiostomatidae</taxon>
        <taxon>Branchiostoma</taxon>
    </lineage>
</organism>
<dbReference type="PANTHER" id="PTHR46394:SF1">
    <property type="entry name" value="PNPLA DOMAIN-CONTAINING PROTEIN"/>
    <property type="match status" value="1"/>
</dbReference>
<feature type="short sequence motif" description="DGA/G" evidence="2">
    <location>
        <begin position="251"/>
        <end position="253"/>
    </location>
</feature>
<proteinExistence type="predicted"/>
<feature type="short sequence motif" description="GXSXG" evidence="2">
    <location>
        <begin position="79"/>
        <end position="83"/>
    </location>
</feature>
<feature type="short sequence motif" description="GXGXXG" evidence="2">
    <location>
        <begin position="50"/>
        <end position="55"/>
    </location>
</feature>
<keyword evidence="4" id="KW-1185">Reference proteome</keyword>
<evidence type="ECO:0000256" key="1">
    <source>
        <dbReference type="ARBA" id="ARBA00023098"/>
    </source>
</evidence>
<keyword evidence="2" id="KW-0378">Hydrolase</keyword>
<reference evidence="5" key="2">
    <citation type="submission" date="2025-08" db="UniProtKB">
        <authorList>
            <consortium name="RefSeq"/>
        </authorList>
    </citation>
    <scope>IDENTIFICATION</scope>
    <source>
        <strain evidence="5">S238N-H82</strain>
        <tissue evidence="5">Testes</tissue>
    </source>
</reference>
<dbReference type="OrthoDB" id="9977503at2759"/>
<reference evidence="4" key="1">
    <citation type="journal article" date="2020" name="Nat. Ecol. Evol.">
        <title>Deeply conserved synteny resolves early events in vertebrate evolution.</title>
        <authorList>
            <person name="Simakov O."/>
            <person name="Marletaz F."/>
            <person name="Yue J.X."/>
            <person name="O'Connell B."/>
            <person name="Jenkins J."/>
            <person name="Brandt A."/>
            <person name="Calef R."/>
            <person name="Tung C.H."/>
            <person name="Huang T.K."/>
            <person name="Schmutz J."/>
            <person name="Satoh N."/>
            <person name="Yu J.K."/>
            <person name="Putnam N.H."/>
            <person name="Green R.E."/>
            <person name="Rokhsar D.S."/>
        </authorList>
    </citation>
    <scope>NUCLEOTIDE SEQUENCE [LARGE SCALE GENOMIC DNA]</scope>
    <source>
        <strain evidence="4">S238N-H82</strain>
    </source>
</reference>
<dbReference type="InterPro" id="IPR052580">
    <property type="entry name" value="Lipid_Hydrolase"/>
</dbReference>
<dbReference type="GO" id="GO:0016042">
    <property type="term" value="P:lipid catabolic process"/>
    <property type="evidence" value="ECO:0007669"/>
    <property type="project" value="UniProtKB-UniRule"/>
</dbReference>
<evidence type="ECO:0000259" key="3">
    <source>
        <dbReference type="PROSITE" id="PS51635"/>
    </source>
</evidence>
<accession>A0A9J7HGC0</accession>
<dbReference type="PANTHER" id="PTHR46394">
    <property type="entry name" value="ANNEXIN"/>
    <property type="match status" value="1"/>
</dbReference>
<dbReference type="GeneID" id="118404205"/>
<name>A0A9J7HGC0_BRAFL</name>
<dbReference type="KEGG" id="bfo:118404205"/>
<feature type="domain" description="PNPLA" evidence="3">
    <location>
        <begin position="46"/>
        <end position="264"/>
    </location>
</feature>